<comment type="subcellular location">
    <subcellularLocation>
        <location evidence="1">Membrane</location>
        <topology evidence="1">Multi-pass membrane protein</topology>
    </subcellularLocation>
</comment>
<comment type="caution">
    <text evidence="7">The sequence shown here is derived from an EMBL/GenBank/DDBJ whole genome shotgun (WGS) entry which is preliminary data.</text>
</comment>
<evidence type="ECO:0000313" key="7">
    <source>
        <dbReference type="EMBL" id="MBP2021621.1"/>
    </source>
</evidence>
<organism evidence="7 8">
    <name type="scientific">Clostridium punense</name>
    <dbReference type="NCBI Taxonomy" id="1054297"/>
    <lineage>
        <taxon>Bacteria</taxon>
        <taxon>Bacillati</taxon>
        <taxon>Bacillota</taxon>
        <taxon>Clostridia</taxon>
        <taxon>Eubacteriales</taxon>
        <taxon>Clostridiaceae</taxon>
        <taxon>Clostridium</taxon>
    </lineage>
</organism>
<feature type="transmembrane region" description="Helical" evidence="5">
    <location>
        <begin position="785"/>
        <end position="808"/>
    </location>
</feature>
<feature type="transmembrane region" description="Helical" evidence="5">
    <location>
        <begin position="815"/>
        <end position="834"/>
    </location>
</feature>
<feature type="transmembrane region" description="Helical" evidence="5">
    <location>
        <begin position="716"/>
        <end position="736"/>
    </location>
</feature>
<evidence type="ECO:0000259" key="6">
    <source>
        <dbReference type="Pfam" id="PF12698"/>
    </source>
</evidence>
<evidence type="ECO:0000256" key="2">
    <source>
        <dbReference type="ARBA" id="ARBA00022692"/>
    </source>
</evidence>
<dbReference type="NCBIfam" id="TIGR03062">
    <property type="entry name" value="pip_yhgE_Cterm"/>
    <property type="match status" value="1"/>
</dbReference>
<name>A0ABS4K314_9CLOT</name>
<feature type="domain" description="ABC-2 type transporter transmembrane" evidence="6">
    <location>
        <begin position="686"/>
        <end position="888"/>
    </location>
</feature>
<dbReference type="Proteomes" id="UP001519308">
    <property type="component" value="Unassembled WGS sequence"/>
</dbReference>
<protein>
    <submittedName>
        <fullName evidence="7">Membrane protein</fullName>
    </submittedName>
</protein>
<feature type="domain" description="ABC-2 type transporter transmembrane" evidence="6">
    <location>
        <begin position="24"/>
        <end position="162"/>
    </location>
</feature>
<evidence type="ECO:0000256" key="5">
    <source>
        <dbReference type="SAM" id="Phobius"/>
    </source>
</evidence>
<sequence length="909" mass="96131">MKFAKIAWKDISSIFRNRFIRVSVVAIIIVPLLYSLLYLAAFWDPYSRLNQLPVAFVNLDKGSTKDGEAVNYGKDMVENLKENNEVQWNFVTLEEANKGLDKDGYYSMFVIPEDFSEKVISAKDGKPQQPSITYSSNDKKNFLAAQIGGRVEDKLKAEVIENISEEYTKVTFDNLYELKDGMRKAADGSKELADGIGTLNDKVPQLSDGVNKLYDGSTKLSEGLGKLKDSSPQMADGVNKLYDGSLQLKDGLSSLNQNTPALTSGVNSLYDGASSIANGINSKEVDANGNPKGLKEAMNSINGGMTQIAGKVPELSKGTSALYEGADKLAQGINTTAVDANGKPLGLQYGLKGLLQGIKQTKGGVDQLGASLESLNNAINVGTSTSPSLVQGVGGINKGVSSLSTALSTFNNVVNKGAVPSGNGMSPEQVVAALTQQYSAATNDSQRAQILAQMVGVLNASVNVDKSATQPSLKTAVSALNSSISVDTKEKPSLKTAVAGLNAAVNTGYDGKPSLKSGMDALASGTEGLVNGAGKLGEGANQLKAGLGSLNSNIPALTNGITALEQGTGKVYKGIDALGTGSIQLRVGLEQLKSKMPQLTEGTNKLALGSNALSGGLGELKGKMPELVSGVTQLSDGSVALNDGLKELNGKIPELADGTQKLNDGSKELADKLNEGADKLDKNLINSSEDMSSFVSKPIVMKDEAVNAVKDYGTGFTPYFIPLSLWVGAIMMFFVISSKVEDSMDAGPISTVFGKYLSYGFIGTLQAVLVSAVVLTLGLKPQNVPLYFLFNILMSLSFIAIIQCLIFILGDAGRLLAIVLLILQLTSCAGTFPLEVVPDLFKVLNPYMPFTYCVSALREIISGTNLALIGHDMFVLTSILVVFLVISMILKERGDLLQAKMEERKEIGA</sequence>
<keyword evidence="2 5" id="KW-0812">Transmembrane</keyword>
<evidence type="ECO:0000313" key="8">
    <source>
        <dbReference type="Proteomes" id="UP001519308"/>
    </source>
</evidence>
<dbReference type="PANTHER" id="PTHR43077">
    <property type="entry name" value="TRANSPORT PERMEASE YVFS-RELATED"/>
    <property type="match status" value="1"/>
</dbReference>
<proteinExistence type="predicted"/>
<dbReference type="InterPro" id="IPR011049">
    <property type="entry name" value="Serralysin-like_metalloprot_C"/>
</dbReference>
<dbReference type="SUPFAM" id="SSF101967">
    <property type="entry name" value="Adhesin YadA, collagen-binding domain"/>
    <property type="match status" value="2"/>
</dbReference>
<dbReference type="InterPro" id="IPR051328">
    <property type="entry name" value="T7SS_ABC-Transporter"/>
</dbReference>
<feature type="transmembrane region" description="Helical" evidence="5">
    <location>
        <begin position="756"/>
        <end position="779"/>
    </location>
</feature>
<keyword evidence="4 5" id="KW-0472">Membrane</keyword>
<dbReference type="Pfam" id="PF12698">
    <property type="entry name" value="ABC2_membrane_3"/>
    <property type="match status" value="2"/>
</dbReference>
<evidence type="ECO:0000256" key="4">
    <source>
        <dbReference type="ARBA" id="ARBA00023136"/>
    </source>
</evidence>
<dbReference type="InterPro" id="IPR013525">
    <property type="entry name" value="ABC2_TM"/>
</dbReference>
<dbReference type="NCBIfam" id="TIGR03061">
    <property type="entry name" value="pip_yhgE_Nterm"/>
    <property type="match status" value="1"/>
</dbReference>
<dbReference type="NCBIfam" id="TIGR03057">
    <property type="entry name" value="xxxLxxG_by_4"/>
    <property type="match status" value="6"/>
</dbReference>
<dbReference type="Gene3D" id="1.10.287.950">
    <property type="entry name" value="Methyl-accepting chemotaxis protein"/>
    <property type="match status" value="1"/>
</dbReference>
<dbReference type="InterPro" id="IPR017500">
    <property type="entry name" value="Phage_infect_YhgE_N"/>
</dbReference>
<keyword evidence="3 5" id="KW-1133">Transmembrane helix</keyword>
<evidence type="ECO:0000256" key="3">
    <source>
        <dbReference type="ARBA" id="ARBA00022989"/>
    </source>
</evidence>
<dbReference type="InterPro" id="IPR017501">
    <property type="entry name" value="Phage_infect_YhgE_C"/>
</dbReference>
<accession>A0ABS4K314</accession>
<feature type="transmembrane region" description="Helical" evidence="5">
    <location>
        <begin position="20"/>
        <end position="43"/>
    </location>
</feature>
<dbReference type="EMBL" id="JAGGLL010000009">
    <property type="protein sequence ID" value="MBP2021621.1"/>
    <property type="molecule type" value="Genomic_DNA"/>
</dbReference>
<evidence type="ECO:0000256" key="1">
    <source>
        <dbReference type="ARBA" id="ARBA00004141"/>
    </source>
</evidence>
<dbReference type="InterPro" id="IPR023908">
    <property type="entry name" value="xxxLxxG_rpt"/>
</dbReference>
<dbReference type="PANTHER" id="PTHR43077:SF5">
    <property type="entry name" value="PHAGE INFECTION PROTEIN"/>
    <property type="match status" value="1"/>
</dbReference>
<dbReference type="Gene3D" id="3.40.1710.10">
    <property type="entry name" value="abc type-2 transporter like domain"/>
    <property type="match status" value="1"/>
</dbReference>
<keyword evidence="8" id="KW-1185">Reference proteome</keyword>
<feature type="transmembrane region" description="Helical" evidence="5">
    <location>
        <begin position="873"/>
        <end position="890"/>
    </location>
</feature>
<dbReference type="RefSeq" id="WP_021284098.1">
    <property type="nucleotide sequence ID" value="NZ_JAGGLL010000009.1"/>
</dbReference>
<reference evidence="7 8" key="1">
    <citation type="submission" date="2021-03" db="EMBL/GenBank/DDBJ databases">
        <title>Genomic Encyclopedia of Type Strains, Phase IV (KMG-IV): sequencing the most valuable type-strain genomes for metagenomic binning, comparative biology and taxonomic classification.</title>
        <authorList>
            <person name="Goeker M."/>
        </authorList>
    </citation>
    <scope>NUCLEOTIDE SEQUENCE [LARGE SCALE GENOMIC DNA]</scope>
    <source>
        <strain evidence="7 8">DSM 28650</strain>
    </source>
</reference>
<gene>
    <name evidence="7" type="ORF">J2Z44_001417</name>
</gene>